<keyword evidence="5" id="KW-0418">Kinase</keyword>
<dbReference type="InterPro" id="IPR011009">
    <property type="entry name" value="Kinase-like_dom_sf"/>
</dbReference>
<protein>
    <recommendedName>
        <fullName evidence="1">non-specific serine/threonine protein kinase</fullName>
        <ecNumber evidence="1">2.7.11.1</ecNumber>
    </recommendedName>
</protein>
<dbReference type="Pfam" id="PF00069">
    <property type="entry name" value="Pkinase"/>
    <property type="match status" value="1"/>
</dbReference>
<feature type="domain" description="Protein kinase" evidence="9">
    <location>
        <begin position="33"/>
        <end position="287"/>
    </location>
</feature>
<feature type="region of interest" description="Disordered" evidence="8">
    <location>
        <begin position="457"/>
        <end position="529"/>
    </location>
</feature>
<dbReference type="SUPFAM" id="SSF50370">
    <property type="entry name" value="Ricin B-like lectins"/>
    <property type="match status" value="1"/>
</dbReference>
<feature type="compositionally biased region" description="Low complexity" evidence="8">
    <location>
        <begin position="398"/>
        <end position="410"/>
    </location>
</feature>
<name>A0A8J4DVV6_9ACTN</name>
<feature type="compositionally biased region" description="Low complexity" evidence="8">
    <location>
        <begin position="345"/>
        <end position="355"/>
    </location>
</feature>
<dbReference type="SMART" id="SM00458">
    <property type="entry name" value="RICIN"/>
    <property type="match status" value="1"/>
</dbReference>
<evidence type="ECO:0000256" key="4">
    <source>
        <dbReference type="ARBA" id="ARBA00022741"/>
    </source>
</evidence>
<feature type="binding site" evidence="7">
    <location>
        <position position="62"/>
    </location>
    <ligand>
        <name>ATP</name>
        <dbReference type="ChEBI" id="CHEBI:30616"/>
    </ligand>
</feature>
<dbReference type="InterPro" id="IPR035992">
    <property type="entry name" value="Ricin_B-like_lectins"/>
</dbReference>
<dbReference type="EMBL" id="BOPF01000050">
    <property type="protein sequence ID" value="GIJ51568.1"/>
    <property type="molecule type" value="Genomic_DNA"/>
</dbReference>
<dbReference type="PANTHER" id="PTHR43289">
    <property type="entry name" value="MITOGEN-ACTIVATED PROTEIN KINASE KINASE KINASE 20-RELATED"/>
    <property type="match status" value="1"/>
</dbReference>
<evidence type="ECO:0000259" key="9">
    <source>
        <dbReference type="PROSITE" id="PS50011"/>
    </source>
</evidence>
<keyword evidence="6 7" id="KW-0067">ATP-binding</keyword>
<dbReference type="PROSITE" id="PS00108">
    <property type="entry name" value="PROTEIN_KINASE_ST"/>
    <property type="match status" value="1"/>
</dbReference>
<evidence type="ECO:0000313" key="10">
    <source>
        <dbReference type="EMBL" id="GIJ51568.1"/>
    </source>
</evidence>
<dbReference type="Gene3D" id="2.80.10.50">
    <property type="match status" value="1"/>
</dbReference>
<keyword evidence="3" id="KW-0808">Transferase</keyword>
<evidence type="ECO:0000256" key="2">
    <source>
        <dbReference type="ARBA" id="ARBA00022527"/>
    </source>
</evidence>
<reference evidence="10" key="1">
    <citation type="submission" date="2021-01" db="EMBL/GenBank/DDBJ databases">
        <title>Whole genome shotgun sequence of Virgisporangium aliadipatigenens NBRC 105644.</title>
        <authorList>
            <person name="Komaki H."/>
            <person name="Tamura T."/>
        </authorList>
    </citation>
    <scope>NUCLEOTIDE SEQUENCE</scope>
    <source>
        <strain evidence="10">NBRC 105644</strain>
    </source>
</reference>
<dbReference type="GO" id="GO:0005524">
    <property type="term" value="F:ATP binding"/>
    <property type="evidence" value="ECO:0007669"/>
    <property type="project" value="UniProtKB-UniRule"/>
</dbReference>
<dbReference type="SUPFAM" id="SSF56112">
    <property type="entry name" value="Protein kinase-like (PK-like)"/>
    <property type="match status" value="1"/>
</dbReference>
<dbReference type="PROSITE" id="PS50011">
    <property type="entry name" value="PROTEIN_KINASE_DOM"/>
    <property type="match status" value="1"/>
</dbReference>
<dbReference type="Gene3D" id="1.10.510.10">
    <property type="entry name" value="Transferase(Phosphotransferase) domain 1"/>
    <property type="match status" value="1"/>
</dbReference>
<feature type="compositionally biased region" description="Low complexity" evidence="8">
    <location>
        <begin position="494"/>
        <end position="521"/>
    </location>
</feature>
<accession>A0A8J4DVV6</accession>
<evidence type="ECO:0000256" key="6">
    <source>
        <dbReference type="ARBA" id="ARBA00022840"/>
    </source>
</evidence>
<dbReference type="Pfam" id="PF00652">
    <property type="entry name" value="Ricin_B_lectin"/>
    <property type="match status" value="1"/>
</dbReference>
<dbReference type="SMART" id="SM00220">
    <property type="entry name" value="S_TKc"/>
    <property type="match status" value="1"/>
</dbReference>
<dbReference type="PROSITE" id="PS50231">
    <property type="entry name" value="RICIN_B_LECTIN"/>
    <property type="match status" value="1"/>
</dbReference>
<organism evidence="10 11">
    <name type="scientific">Virgisporangium aliadipatigenens</name>
    <dbReference type="NCBI Taxonomy" id="741659"/>
    <lineage>
        <taxon>Bacteria</taxon>
        <taxon>Bacillati</taxon>
        <taxon>Actinomycetota</taxon>
        <taxon>Actinomycetes</taxon>
        <taxon>Micromonosporales</taxon>
        <taxon>Micromonosporaceae</taxon>
        <taxon>Virgisporangium</taxon>
    </lineage>
</organism>
<feature type="compositionally biased region" description="Gly residues" evidence="8">
    <location>
        <begin position="356"/>
        <end position="366"/>
    </location>
</feature>
<feature type="region of interest" description="Disordered" evidence="8">
    <location>
        <begin position="324"/>
        <end position="427"/>
    </location>
</feature>
<evidence type="ECO:0000256" key="1">
    <source>
        <dbReference type="ARBA" id="ARBA00012513"/>
    </source>
</evidence>
<keyword evidence="2" id="KW-0723">Serine/threonine-protein kinase</keyword>
<dbReference type="EC" id="2.7.11.1" evidence="1"/>
<dbReference type="PROSITE" id="PS00107">
    <property type="entry name" value="PROTEIN_KINASE_ATP"/>
    <property type="match status" value="1"/>
</dbReference>
<dbReference type="Gene3D" id="3.30.200.20">
    <property type="entry name" value="Phosphorylase Kinase, domain 1"/>
    <property type="match status" value="1"/>
</dbReference>
<dbReference type="GO" id="GO:0004674">
    <property type="term" value="F:protein serine/threonine kinase activity"/>
    <property type="evidence" value="ECO:0007669"/>
    <property type="project" value="UniProtKB-KW"/>
</dbReference>
<keyword evidence="11" id="KW-1185">Reference proteome</keyword>
<evidence type="ECO:0000256" key="5">
    <source>
        <dbReference type="ARBA" id="ARBA00022777"/>
    </source>
</evidence>
<dbReference type="CDD" id="cd14014">
    <property type="entry name" value="STKc_PknB_like"/>
    <property type="match status" value="1"/>
</dbReference>
<evidence type="ECO:0000256" key="3">
    <source>
        <dbReference type="ARBA" id="ARBA00022679"/>
    </source>
</evidence>
<dbReference type="AlphaFoldDB" id="A0A8J4DVV6"/>
<evidence type="ECO:0000313" key="11">
    <source>
        <dbReference type="Proteomes" id="UP000619260"/>
    </source>
</evidence>
<dbReference type="Proteomes" id="UP000619260">
    <property type="component" value="Unassembled WGS sequence"/>
</dbReference>
<dbReference type="InterPro" id="IPR000772">
    <property type="entry name" value="Ricin_B_lectin"/>
</dbReference>
<comment type="caution">
    <text evidence="10">The sequence shown here is derived from an EMBL/GenBank/DDBJ whole genome shotgun (WGS) entry which is preliminary data.</text>
</comment>
<proteinExistence type="predicted"/>
<keyword evidence="4 7" id="KW-0547">Nucleotide-binding</keyword>
<evidence type="ECO:0000256" key="8">
    <source>
        <dbReference type="SAM" id="MobiDB-lite"/>
    </source>
</evidence>
<evidence type="ECO:0000256" key="7">
    <source>
        <dbReference type="PROSITE-ProRule" id="PRU10141"/>
    </source>
</evidence>
<dbReference type="PANTHER" id="PTHR43289:SF6">
    <property type="entry name" value="SERINE_THREONINE-PROTEIN KINASE NEKL-3"/>
    <property type="match status" value="1"/>
</dbReference>
<gene>
    <name evidence="10" type="ORF">Val02_84540</name>
</gene>
<dbReference type="InterPro" id="IPR008271">
    <property type="entry name" value="Ser/Thr_kinase_AS"/>
</dbReference>
<dbReference type="InterPro" id="IPR017441">
    <property type="entry name" value="Protein_kinase_ATP_BS"/>
</dbReference>
<sequence length="651" mass="66555">MFAAVHRDLFVSVTRLPFRTVSDTPPQVLAGRYRLVLPLGQGGMGRVWRAVDELLLRDVAVKELVLPPAATERDRDDLRERALREARAIARIDQANVVRLFDVVHDGGQPWIVMELIPSRSLQDVLNAHGPVAPARAARIGLGVLAALRAAHRAGILHRDVKPANILLADDGRVVLTDFGVALAAEDTSITVTGIVMGSPQYLAPERATDGMIGPAADLWSLGATLYAAVEGRPPYERSTGVATLTALATERPPPPKQAGVLTAALEGLLRKDPRDRVGPDETERLLRAAAATVPGGRSTVDGPPWWVTALGPVSSGATATVAVPRTPAAPGTPGPAGADGGTAAGDAGPSAPGSGPAGGAGGPGYDGDTWSHPVVGTAAGGRADSDLGRAWGDTDAVRAAAASPTWAAPDDPRDPPPSTVAATGVRRPRRAAVAALLAVPVLALAVAVPLLLTRSGEPSAADSRKAPPRPGGAGGAFPSAAVIPSPVPTAGQSPSRGAAASATPSRAGSPSAARSSAAAPLTPIATDKPIRNVGTGKCIDLPGADRNTTSQIHVWDCFGGTGEAFTLPGDGTLRVLGRCLELDSTATGSAFHIADCTGSDLQRFAMTVGGSLTSVRTGKCLEPKNGDSANGTWLHTWDCTGVDHQKWRVG</sequence>
<dbReference type="InterPro" id="IPR000719">
    <property type="entry name" value="Prot_kinase_dom"/>
</dbReference>